<reference evidence="1 2" key="1">
    <citation type="journal article" date="2022" name="New Phytol.">
        <title>Ecological generalism drives hyperdiversity of secondary metabolite gene clusters in xylarialean endophytes.</title>
        <authorList>
            <person name="Franco M.E.E."/>
            <person name="Wisecaver J.H."/>
            <person name="Arnold A.E."/>
            <person name="Ju Y.M."/>
            <person name="Slot J.C."/>
            <person name="Ahrendt S."/>
            <person name="Moore L.P."/>
            <person name="Eastman K.E."/>
            <person name="Scott K."/>
            <person name="Konkel Z."/>
            <person name="Mondo S.J."/>
            <person name="Kuo A."/>
            <person name="Hayes R.D."/>
            <person name="Haridas S."/>
            <person name="Andreopoulos B."/>
            <person name="Riley R."/>
            <person name="LaButti K."/>
            <person name="Pangilinan J."/>
            <person name="Lipzen A."/>
            <person name="Amirebrahimi M."/>
            <person name="Yan J."/>
            <person name="Adam C."/>
            <person name="Keymanesh K."/>
            <person name="Ng V."/>
            <person name="Louie K."/>
            <person name="Northen T."/>
            <person name="Drula E."/>
            <person name="Henrissat B."/>
            <person name="Hsieh H.M."/>
            <person name="Youens-Clark K."/>
            <person name="Lutzoni F."/>
            <person name="Miadlikowska J."/>
            <person name="Eastwood D.C."/>
            <person name="Hamelin R.C."/>
            <person name="Grigoriev I.V."/>
            <person name="U'Ren J.M."/>
        </authorList>
    </citation>
    <scope>NUCLEOTIDE SEQUENCE [LARGE SCALE GENOMIC DNA]</scope>
    <source>
        <strain evidence="1 2">CBS 119005</strain>
    </source>
</reference>
<name>A0ACB9Z7K3_9PEZI</name>
<dbReference type="Proteomes" id="UP001497700">
    <property type="component" value="Unassembled WGS sequence"/>
</dbReference>
<accession>A0ACB9Z7K3</accession>
<gene>
    <name evidence="1" type="ORF">F4820DRAFT_446297</name>
</gene>
<keyword evidence="2" id="KW-1185">Reference proteome</keyword>
<sequence>MSTHSPSSDEEKAVSRTNESDEVLGGASSGDDAAPAPAPAQRQIRGFSWALIIGSILSSMFIYALDGTITADLIPAIVNEFGSVSKLPWLSVGFMVGAFVAILPVGKLYAKYNAKWVYTISVVFFLAASALCGAAPTMDAIIVGRVFLGVSGSAMYCGILTLVAVNTVDHERPAYISLCGLVWGVGTVLGPVIGGAFQRVDWRWAFYINLIIGGIFIPAYLFVLPSFDPMPKSVSLTARAKNFDFLGTVLFIASNICLILAMNFGGVLYPWGSGSIITFFVVGGCGLIAFGIQQRYSWLTTPVDRIFPAQLLRIKEANLLFLCTVCTNAAVFIPIFNIPVYFQFSRNEDALAAAIRLLPLIVLASAGMLFNGFLMVRFGYYWPWYTVGGAMALVGNVLLYMIDATTPAANIYGYEILVGLGIGICNQAGYGVVHALVAPEDKGNAVPFMMVAQYSGITLGLSISGAVFLNYAMMDLRALLPAFPDDQLNAIISGTSGSAFDTVPVELRGAVVDIIVNSLRKVFIPSFVGAAGAFVLSFFLNKKRFFHKGDETTVCIAENLALAEGRLQW</sequence>
<evidence type="ECO:0000313" key="2">
    <source>
        <dbReference type="Proteomes" id="UP001497700"/>
    </source>
</evidence>
<protein>
    <submittedName>
        <fullName evidence="1">Major facilitator superfamily transporter</fullName>
    </submittedName>
</protein>
<proteinExistence type="predicted"/>
<dbReference type="EMBL" id="MU393450">
    <property type="protein sequence ID" value="KAI4867135.1"/>
    <property type="molecule type" value="Genomic_DNA"/>
</dbReference>
<evidence type="ECO:0000313" key="1">
    <source>
        <dbReference type="EMBL" id="KAI4867135.1"/>
    </source>
</evidence>
<comment type="caution">
    <text evidence="1">The sequence shown here is derived from an EMBL/GenBank/DDBJ whole genome shotgun (WGS) entry which is preliminary data.</text>
</comment>
<organism evidence="1 2">
    <name type="scientific">Hypoxylon rubiginosum</name>
    <dbReference type="NCBI Taxonomy" id="110542"/>
    <lineage>
        <taxon>Eukaryota</taxon>
        <taxon>Fungi</taxon>
        <taxon>Dikarya</taxon>
        <taxon>Ascomycota</taxon>
        <taxon>Pezizomycotina</taxon>
        <taxon>Sordariomycetes</taxon>
        <taxon>Xylariomycetidae</taxon>
        <taxon>Xylariales</taxon>
        <taxon>Hypoxylaceae</taxon>
        <taxon>Hypoxylon</taxon>
    </lineage>
</organism>